<evidence type="ECO:0000256" key="7">
    <source>
        <dbReference type="ARBA" id="ARBA00023098"/>
    </source>
</evidence>
<protein>
    <submittedName>
        <fullName evidence="16">Elongation of very long chain fatty acids protein 7</fullName>
    </submittedName>
</protein>
<reference evidence="14" key="1">
    <citation type="submission" date="2022-10" db="EMBL/GenBank/DDBJ databases">
        <authorList>
            <person name="Chen Y."/>
            <person name="Dougan E. K."/>
            <person name="Chan C."/>
            <person name="Rhodes N."/>
            <person name="Thang M."/>
        </authorList>
    </citation>
    <scope>NUCLEOTIDE SEQUENCE</scope>
</reference>
<dbReference type="GO" id="GO:0005811">
    <property type="term" value="C:lipid droplet"/>
    <property type="evidence" value="ECO:0007669"/>
    <property type="project" value="TreeGrafter"/>
</dbReference>
<keyword evidence="6 12" id="KW-1133">Transmembrane helix</keyword>
<feature type="transmembrane region" description="Helical" evidence="12">
    <location>
        <begin position="211"/>
        <end position="229"/>
    </location>
</feature>
<evidence type="ECO:0000256" key="8">
    <source>
        <dbReference type="ARBA" id="ARBA00023136"/>
    </source>
</evidence>
<feature type="active site" description="Nucleophile" evidence="10">
    <location>
        <position position="504"/>
    </location>
</feature>
<feature type="transmembrane region" description="Helical" evidence="12">
    <location>
        <begin position="416"/>
        <end position="434"/>
    </location>
</feature>
<feature type="region of interest" description="Disordered" evidence="11">
    <location>
        <begin position="708"/>
        <end position="729"/>
    </location>
</feature>
<evidence type="ECO:0000256" key="9">
    <source>
        <dbReference type="ARBA" id="ARBA00023160"/>
    </source>
</evidence>
<evidence type="ECO:0000313" key="14">
    <source>
        <dbReference type="EMBL" id="CAI3972889.1"/>
    </source>
</evidence>
<keyword evidence="10" id="KW-0442">Lipid degradation</keyword>
<evidence type="ECO:0000256" key="12">
    <source>
        <dbReference type="SAM" id="Phobius"/>
    </source>
</evidence>
<evidence type="ECO:0000256" key="2">
    <source>
        <dbReference type="ARBA" id="ARBA00022516"/>
    </source>
</evidence>
<dbReference type="EMBL" id="CAMXCT020000040">
    <property type="protein sequence ID" value="CAL1126264.1"/>
    <property type="molecule type" value="Genomic_DNA"/>
</dbReference>
<feature type="transmembrane region" description="Helical" evidence="12">
    <location>
        <begin position="778"/>
        <end position="798"/>
    </location>
</feature>
<feature type="transmembrane region" description="Helical" evidence="12">
    <location>
        <begin position="329"/>
        <end position="347"/>
    </location>
</feature>
<feature type="active site" description="Proton acceptor" evidence="10">
    <location>
        <position position="620"/>
    </location>
</feature>
<dbReference type="Pfam" id="PF01151">
    <property type="entry name" value="ELO"/>
    <property type="match status" value="1"/>
</dbReference>
<dbReference type="InterPro" id="IPR033562">
    <property type="entry name" value="PLPL"/>
</dbReference>
<dbReference type="GO" id="GO:0055088">
    <property type="term" value="P:lipid homeostasis"/>
    <property type="evidence" value="ECO:0007669"/>
    <property type="project" value="TreeGrafter"/>
</dbReference>
<dbReference type="OrthoDB" id="434092at2759"/>
<dbReference type="GO" id="GO:0004806">
    <property type="term" value="F:triacylglycerol lipase activity"/>
    <property type="evidence" value="ECO:0007669"/>
    <property type="project" value="TreeGrafter"/>
</dbReference>
<dbReference type="InterPro" id="IPR002076">
    <property type="entry name" value="ELO_fam"/>
</dbReference>
<dbReference type="PROSITE" id="PS51635">
    <property type="entry name" value="PNPLA"/>
    <property type="match status" value="1"/>
</dbReference>
<evidence type="ECO:0000256" key="1">
    <source>
        <dbReference type="ARBA" id="ARBA00004141"/>
    </source>
</evidence>
<dbReference type="GO" id="GO:0016020">
    <property type="term" value="C:membrane"/>
    <property type="evidence" value="ECO:0007669"/>
    <property type="project" value="UniProtKB-SubCell"/>
</dbReference>
<organism evidence="14">
    <name type="scientific">Cladocopium goreaui</name>
    <dbReference type="NCBI Taxonomy" id="2562237"/>
    <lineage>
        <taxon>Eukaryota</taxon>
        <taxon>Sar</taxon>
        <taxon>Alveolata</taxon>
        <taxon>Dinophyceae</taxon>
        <taxon>Suessiales</taxon>
        <taxon>Symbiodiniaceae</taxon>
        <taxon>Cladocopium</taxon>
    </lineage>
</organism>
<keyword evidence="7 10" id="KW-0443">Lipid metabolism</keyword>
<feature type="domain" description="PNPLA" evidence="13">
    <location>
        <begin position="456"/>
        <end position="635"/>
    </location>
</feature>
<evidence type="ECO:0000256" key="11">
    <source>
        <dbReference type="SAM" id="MobiDB-lite"/>
    </source>
</evidence>
<keyword evidence="17" id="KW-1185">Reference proteome</keyword>
<evidence type="ECO:0000313" key="16">
    <source>
        <dbReference type="EMBL" id="CAL4760201.1"/>
    </source>
</evidence>
<dbReference type="Proteomes" id="UP001152797">
    <property type="component" value="Unassembled WGS sequence"/>
</dbReference>
<evidence type="ECO:0000259" key="13">
    <source>
        <dbReference type="PROSITE" id="PS51635"/>
    </source>
</evidence>
<feature type="transmembrane region" description="Helical" evidence="12">
    <location>
        <begin position="166"/>
        <end position="191"/>
    </location>
</feature>
<comment type="subcellular location">
    <subcellularLocation>
        <location evidence="1">Membrane</location>
        <topology evidence="1">Multi-pass membrane protein</topology>
    </subcellularLocation>
</comment>
<keyword evidence="2" id="KW-0444">Lipid biosynthesis</keyword>
<dbReference type="EMBL" id="CAMXCT030000040">
    <property type="protein sequence ID" value="CAL4760201.1"/>
    <property type="molecule type" value="Genomic_DNA"/>
</dbReference>
<keyword evidence="3" id="KW-0808">Transferase</keyword>
<proteinExistence type="predicted"/>
<evidence type="ECO:0000256" key="6">
    <source>
        <dbReference type="ARBA" id="ARBA00022989"/>
    </source>
</evidence>
<gene>
    <name evidence="14" type="ORF">C1SCF055_LOCUS1427</name>
</gene>
<dbReference type="PANTHER" id="PTHR12406">
    <property type="entry name" value="CALCIUM-INDEPENDENT PHOSPHOLIPASE A2 IPLA2 -RELATED"/>
    <property type="match status" value="1"/>
</dbReference>
<feature type="region of interest" description="Disordered" evidence="11">
    <location>
        <begin position="1"/>
        <end position="34"/>
    </location>
</feature>
<dbReference type="InterPro" id="IPR002641">
    <property type="entry name" value="PNPLA_dom"/>
</dbReference>
<keyword evidence="8 12" id="KW-0472">Membrane</keyword>
<keyword evidence="9" id="KW-0275">Fatty acid biosynthesis</keyword>
<evidence type="ECO:0000256" key="4">
    <source>
        <dbReference type="ARBA" id="ARBA00022692"/>
    </source>
</evidence>
<dbReference type="PANTHER" id="PTHR12406:SF7">
    <property type="entry name" value="PATATIN-LIKE PHOSPHOLIPASE DOMAIN-CONTAINING PROTEIN 4"/>
    <property type="match status" value="1"/>
</dbReference>
<evidence type="ECO:0000256" key="3">
    <source>
        <dbReference type="ARBA" id="ARBA00022679"/>
    </source>
</evidence>
<evidence type="ECO:0000256" key="10">
    <source>
        <dbReference type="PROSITE-ProRule" id="PRU01161"/>
    </source>
</evidence>
<reference evidence="15" key="2">
    <citation type="submission" date="2024-04" db="EMBL/GenBank/DDBJ databases">
        <authorList>
            <person name="Chen Y."/>
            <person name="Shah S."/>
            <person name="Dougan E. K."/>
            <person name="Thang M."/>
            <person name="Chan C."/>
        </authorList>
    </citation>
    <scope>NUCLEOTIDE SEQUENCE [LARGE SCALE GENOMIC DNA]</scope>
</reference>
<sequence length="799" mass="90519">MASPNQPSGASAEPNSDDHGKKEKAETPGEGHGLFHAQRLRDMAAELRHIHDITAELPTFHDVATELSSKATELSAKAQATATELSAKAQQTATELSAKAQATATELSARAQATATELSAKAHELSDSIFNHMFRYESAVQARRRALMLVDVLVERPCAGRLKRRWVLLATCVTFCYLRYVLPVLTCWGSRHWEQSVDASEFEETVGGHNSHVSFAVLFLVSIGYLSMLHCSARLMEARLPIQSSIFEMLVVYNMTQMLFNAFVSSQLLREAWAQGFKRPWGNVFTYTKESHRLGYFIWLHYHGCQLELLDTLFIVIRKKFQKITFLHVWLRLLNMWGWFFACRYACGGDTYFPASVNAATRAVVYAFYSWSLLTDLGVPLVQKAHITELQMFQFAICACHALFCMYNFWNMQIPRIVLVIYFMVMLNGLMLYTDFHYQVEGKSEAKVQTVRKVSIAFDSSGWMYCYHFGVAAWLREHMMPEDLTTEAATTTAFPASLTFSGSSGGALVATALGTGLRPREIFEMVVKKQPECKYNPFRMLPAAEEVLQKALPENSHESLSGRVRILLTRVSLKYPFFTAEVVNKFSSKESVFHALRASCHVPILGGFGPYRYDGHAYFDGMFWPQVLVPWKGTDSDLVIRVAALLRNLSSDIKAPSVPTWWSVFPPEEDVLRGLYWQGYSDAARWFTQGPQSAFDCISCRASVAPSGMRRRSSTKGRKAEEDEEPKDDRPAALLEVQKLLLKKPADEALPESDPLTGRSPLEYIAIMEETMRWQKKWLWIVSGISIFLIFLWILFGWF</sequence>
<dbReference type="EMBL" id="CAMXCT010000040">
    <property type="protein sequence ID" value="CAI3972889.1"/>
    <property type="molecule type" value="Genomic_DNA"/>
</dbReference>
<evidence type="ECO:0000313" key="17">
    <source>
        <dbReference type="Proteomes" id="UP001152797"/>
    </source>
</evidence>
<comment type="caution">
    <text evidence="14">The sequence shown here is derived from an EMBL/GenBank/DDBJ whole genome shotgun (WGS) entry which is preliminary data.</text>
</comment>
<dbReference type="Pfam" id="PF01734">
    <property type="entry name" value="Patatin"/>
    <property type="match status" value="1"/>
</dbReference>
<dbReference type="GO" id="GO:0019433">
    <property type="term" value="P:triglyceride catabolic process"/>
    <property type="evidence" value="ECO:0007669"/>
    <property type="project" value="TreeGrafter"/>
</dbReference>
<dbReference type="GO" id="GO:0006633">
    <property type="term" value="P:fatty acid biosynthetic process"/>
    <property type="evidence" value="ECO:0007669"/>
    <property type="project" value="UniProtKB-KW"/>
</dbReference>
<feature type="compositionally biased region" description="Basic and acidic residues" evidence="11">
    <location>
        <begin position="16"/>
        <end position="29"/>
    </location>
</feature>
<evidence type="ECO:0000313" key="15">
    <source>
        <dbReference type="EMBL" id="CAL1126264.1"/>
    </source>
</evidence>
<dbReference type="Gene3D" id="1.20.120.20">
    <property type="entry name" value="Apolipoprotein"/>
    <property type="match status" value="1"/>
</dbReference>
<keyword evidence="10" id="KW-0378">Hydrolase</keyword>
<keyword evidence="4 12" id="KW-0812">Transmembrane</keyword>
<name>A0A9P1FDJ9_9DINO</name>
<feature type="short sequence motif" description="GXSXG" evidence="10">
    <location>
        <begin position="502"/>
        <end position="506"/>
    </location>
</feature>
<dbReference type="AlphaFoldDB" id="A0A9P1FDJ9"/>
<evidence type="ECO:0000256" key="5">
    <source>
        <dbReference type="ARBA" id="ARBA00022832"/>
    </source>
</evidence>
<dbReference type="GO" id="GO:0009922">
    <property type="term" value="F:fatty acid elongase activity"/>
    <property type="evidence" value="ECO:0007669"/>
    <property type="project" value="InterPro"/>
</dbReference>
<dbReference type="GO" id="GO:0005737">
    <property type="term" value="C:cytoplasm"/>
    <property type="evidence" value="ECO:0007669"/>
    <property type="project" value="TreeGrafter"/>
</dbReference>
<comment type="caution">
    <text evidence="10">Lacks conserved residue(s) required for the propagation of feature annotation.</text>
</comment>
<keyword evidence="5" id="KW-0276">Fatty acid metabolism</keyword>
<dbReference type="InterPro" id="IPR016035">
    <property type="entry name" value="Acyl_Trfase/lysoPLipase"/>
</dbReference>
<accession>A0A9P1FDJ9</accession>
<dbReference type="SUPFAM" id="SSF52151">
    <property type="entry name" value="FabD/lysophospholipase-like"/>
    <property type="match status" value="1"/>
</dbReference>